<dbReference type="PROSITE" id="PS51677">
    <property type="entry name" value="NODB"/>
    <property type="match status" value="1"/>
</dbReference>
<evidence type="ECO:0000313" key="3">
    <source>
        <dbReference type="EMBL" id="GIF70756.1"/>
    </source>
</evidence>
<gene>
    <name evidence="3" type="ORF">Asi02nite_02740</name>
</gene>
<dbReference type="RefSeq" id="WP_239126388.1">
    <property type="nucleotide sequence ID" value="NZ_BONE01000001.1"/>
</dbReference>
<comment type="caution">
    <text evidence="3">The sequence shown here is derived from an EMBL/GenBank/DDBJ whole genome shotgun (WGS) entry which is preliminary data.</text>
</comment>
<feature type="region of interest" description="Disordered" evidence="1">
    <location>
        <begin position="24"/>
        <end position="132"/>
    </location>
</feature>
<dbReference type="SUPFAM" id="SSF88713">
    <property type="entry name" value="Glycoside hydrolase/deacetylase"/>
    <property type="match status" value="1"/>
</dbReference>
<evidence type="ECO:0000256" key="1">
    <source>
        <dbReference type="SAM" id="MobiDB-lite"/>
    </source>
</evidence>
<dbReference type="Gene3D" id="3.20.20.370">
    <property type="entry name" value="Glycoside hydrolase/deacetylase"/>
    <property type="match status" value="1"/>
</dbReference>
<dbReference type="InterPro" id="IPR011330">
    <property type="entry name" value="Glyco_hydro/deAcase_b/a-brl"/>
</dbReference>
<organism evidence="3 4">
    <name type="scientific">Asanoa siamensis</name>
    <dbReference type="NCBI Taxonomy" id="926357"/>
    <lineage>
        <taxon>Bacteria</taxon>
        <taxon>Bacillati</taxon>
        <taxon>Actinomycetota</taxon>
        <taxon>Actinomycetes</taxon>
        <taxon>Micromonosporales</taxon>
        <taxon>Micromonosporaceae</taxon>
        <taxon>Asanoa</taxon>
    </lineage>
</organism>
<reference evidence="3 4" key="1">
    <citation type="submission" date="2021-01" db="EMBL/GenBank/DDBJ databases">
        <title>Whole genome shotgun sequence of Asanoa siamensis NBRC 107932.</title>
        <authorList>
            <person name="Komaki H."/>
            <person name="Tamura T."/>
        </authorList>
    </citation>
    <scope>NUCLEOTIDE SEQUENCE [LARGE SCALE GENOMIC DNA]</scope>
    <source>
        <strain evidence="3 4">NBRC 107932</strain>
    </source>
</reference>
<keyword evidence="4" id="KW-1185">Reference proteome</keyword>
<feature type="compositionally biased region" description="Basic and acidic residues" evidence="1">
    <location>
        <begin position="32"/>
        <end position="49"/>
    </location>
</feature>
<sequence length="355" mass="37588">MKIGATTRTIAIVTVIVSAILGSSNLLGDSAPDDRDPPARSAARVDDRPGSGGYDPDAVRGNRHRGSADDRPAPRATPSSGARGRQQADGEPAPQADSAPKPDVPGGVPPQQAGPPLPAFFNQQVVVGPGKPPLLPDKEGPFGSRLTTGTLQVALTFDDGPDPKYTPEVLGLLDEYGVKATFCLVGEMAAQFPDLVREIVDKGHTLCNHTWNHDVELGTKTKAVIRSDLARTNDAIHAAVPDAKISYFRHPGGAWTQAAVDVAKEFGMSSLHWTVDTQDWTKPGAKVIEKTLATDTALGSIVLMHDAGGEREGTVTALKAILPELEKRFALAALPPGVDEPRLHGRDLPLHRGQR</sequence>
<dbReference type="Proteomes" id="UP000604117">
    <property type="component" value="Unassembled WGS sequence"/>
</dbReference>
<dbReference type="PANTHER" id="PTHR10587">
    <property type="entry name" value="GLYCOSYL TRANSFERASE-RELATED"/>
    <property type="match status" value="1"/>
</dbReference>
<dbReference type="InterPro" id="IPR050248">
    <property type="entry name" value="Polysacc_deacetylase_ArnD"/>
</dbReference>
<dbReference type="Pfam" id="PF01522">
    <property type="entry name" value="Polysacc_deac_1"/>
    <property type="match status" value="1"/>
</dbReference>
<feature type="domain" description="NodB homology" evidence="2">
    <location>
        <begin position="151"/>
        <end position="334"/>
    </location>
</feature>
<protein>
    <recommendedName>
        <fullName evidence="2">NodB homology domain-containing protein</fullName>
    </recommendedName>
</protein>
<dbReference type="InterPro" id="IPR002509">
    <property type="entry name" value="NODB_dom"/>
</dbReference>
<evidence type="ECO:0000259" key="2">
    <source>
        <dbReference type="PROSITE" id="PS51677"/>
    </source>
</evidence>
<name>A0ABQ4CHI3_9ACTN</name>
<dbReference type="CDD" id="cd10917">
    <property type="entry name" value="CE4_NodB_like_6s_7s"/>
    <property type="match status" value="1"/>
</dbReference>
<feature type="compositionally biased region" description="Low complexity" evidence="1">
    <location>
        <begin position="99"/>
        <end position="111"/>
    </location>
</feature>
<accession>A0ABQ4CHI3</accession>
<dbReference type="EMBL" id="BONE01000001">
    <property type="protein sequence ID" value="GIF70756.1"/>
    <property type="molecule type" value="Genomic_DNA"/>
</dbReference>
<evidence type="ECO:0000313" key="4">
    <source>
        <dbReference type="Proteomes" id="UP000604117"/>
    </source>
</evidence>
<proteinExistence type="predicted"/>